<keyword evidence="2" id="KW-0813">Transport</keyword>
<protein>
    <recommendedName>
        <fullName evidence="6">ATP synthase subunit E</fullName>
    </recommendedName>
</protein>
<evidence type="ECO:0000256" key="2">
    <source>
        <dbReference type="ARBA" id="ARBA00022448"/>
    </source>
</evidence>
<name>A0A1V0TL52_9ACTN</name>
<dbReference type="KEGG" id="sgv:B1H19_03670"/>
<gene>
    <name evidence="4" type="ORF">B1H19_03670</name>
</gene>
<evidence type="ECO:0000313" key="5">
    <source>
        <dbReference type="Proteomes" id="UP000192726"/>
    </source>
</evidence>
<evidence type="ECO:0000256" key="1">
    <source>
        <dbReference type="ARBA" id="ARBA00005901"/>
    </source>
</evidence>
<dbReference type="STRING" id="553510.B1H19_03670"/>
<dbReference type="AlphaFoldDB" id="A0A1V0TL52"/>
<comment type="similarity">
    <text evidence="1">Belongs to the V-ATPase E subunit family.</text>
</comment>
<dbReference type="Pfam" id="PF01991">
    <property type="entry name" value="vATP-synt_E"/>
    <property type="match status" value="1"/>
</dbReference>
<evidence type="ECO:0000256" key="3">
    <source>
        <dbReference type="ARBA" id="ARBA00023065"/>
    </source>
</evidence>
<keyword evidence="3" id="KW-0406">Ion transport</keyword>
<evidence type="ECO:0000313" key="4">
    <source>
        <dbReference type="EMBL" id="ARF53382.1"/>
    </source>
</evidence>
<dbReference type="InterPro" id="IPR002842">
    <property type="entry name" value="ATPase_V1_Esu"/>
</dbReference>
<proteinExistence type="inferred from homology"/>
<dbReference type="GO" id="GO:0033178">
    <property type="term" value="C:proton-transporting two-sector ATPase complex, catalytic domain"/>
    <property type="evidence" value="ECO:0007669"/>
    <property type="project" value="InterPro"/>
</dbReference>
<sequence length="160" mass="17524">MRTELLRAARAEARALLSTADREAADLLDSARAEARTILDASRRQGEAEGEAAGRAALVQARRTARARELAARRDAYEQLRLRATEHVRALRHTADYGSVLDRLALRARQLLGPDTEVAEHPDGGLVAHAAGRRVDFTLDALGARALERLDTDVETLWAP</sequence>
<dbReference type="Proteomes" id="UP000192726">
    <property type="component" value="Chromosome"/>
</dbReference>
<organism evidence="4 5">
    <name type="scientific">Streptomyces gilvosporeus</name>
    <dbReference type="NCBI Taxonomy" id="553510"/>
    <lineage>
        <taxon>Bacteria</taxon>
        <taxon>Bacillati</taxon>
        <taxon>Actinomycetota</taxon>
        <taxon>Actinomycetes</taxon>
        <taxon>Kitasatosporales</taxon>
        <taxon>Streptomycetaceae</taxon>
        <taxon>Streptomyces</taxon>
    </lineage>
</organism>
<evidence type="ECO:0008006" key="6">
    <source>
        <dbReference type="Google" id="ProtNLM"/>
    </source>
</evidence>
<accession>A0A1V0TL52</accession>
<reference evidence="4 5" key="1">
    <citation type="submission" date="2017-04" db="EMBL/GenBank/DDBJ databases">
        <title>Complete Genome Sequence of Streptomyces gilvosporeus F607, a Capable Producer of Natamycin.</title>
        <authorList>
            <person name="Zong G."/>
            <person name="Zhong C."/>
            <person name="Fu J."/>
            <person name="Qin R."/>
            <person name="Cao G."/>
        </authorList>
    </citation>
    <scope>NUCLEOTIDE SEQUENCE [LARGE SCALE GENOMIC DNA]</scope>
    <source>
        <strain evidence="4 5">F607</strain>
    </source>
</reference>
<keyword evidence="5" id="KW-1185">Reference proteome</keyword>
<dbReference type="GO" id="GO:0046961">
    <property type="term" value="F:proton-transporting ATPase activity, rotational mechanism"/>
    <property type="evidence" value="ECO:0007669"/>
    <property type="project" value="InterPro"/>
</dbReference>
<dbReference type="EMBL" id="CP020569">
    <property type="protein sequence ID" value="ARF53382.1"/>
    <property type="molecule type" value="Genomic_DNA"/>
</dbReference>